<feature type="repeat" description="PPR" evidence="3">
    <location>
        <begin position="317"/>
        <end position="351"/>
    </location>
</feature>
<reference evidence="5 6" key="1">
    <citation type="submission" date="2019-06" db="EMBL/GenBank/DDBJ databases">
        <title>A chromosomal-level reference genome of Carpinus fangiana (Coryloideae, Betulaceae).</title>
        <authorList>
            <person name="Yang X."/>
            <person name="Wang Z."/>
            <person name="Zhang L."/>
            <person name="Hao G."/>
            <person name="Liu J."/>
            <person name="Yang Y."/>
        </authorList>
    </citation>
    <scope>NUCLEOTIDE SEQUENCE [LARGE SCALE GENOMIC DNA]</scope>
    <source>
        <strain evidence="5">Cfa_2016G</strain>
        <tissue evidence="5">Leaf</tissue>
    </source>
</reference>
<dbReference type="InterPro" id="IPR011990">
    <property type="entry name" value="TPR-like_helical_dom_sf"/>
</dbReference>
<evidence type="ECO:0000313" key="5">
    <source>
        <dbReference type="EMBL" id="KAE8021467.1"/>
    </source>
</evidence>
<dbReference type="FunFam" id="1.25.40.10:FF:000344">
    <property type="entry name" value="Pentatricopeptide repeat-containing protein"/>
    <property type="match status" value="1"/>
</dbReference>
<evidence type="ECO:0000256" key="1">
    <source>
        <dbReference type="ARBA" id="ARBA00006643"/>
    </source>
</evidence>
<dbReference type="Pfam" id="PF13041">
    <property type="entry name" value="PPR_2"/>
    <property type="match status" value="2"/>
</dbReference>
<dbReference type="InterPro" id="IPR046960">
    <property type="entry name" value="PPR_At4g14850-like_plant"/>
</dbReference>
<dbReference type="GO" id="GO:0003723">
    <property type="term" value="F:RNA binding"/>
    <property type="evidence" value="ECO:0007669"/>
    <property type="project" value="InterPro"/>
</dbReference>
<protein>
    <recommendedName>
        <fullName evidence="4">DYW domain-containing protein</fullName>
    </recommendedName>
</protein>
<evidence type="ECO:0000256" key="3">
    <source>
        <dbReference type="PROSITE-ProRule" id="PRU00708"/>
    </source>
</evidence>
<dbReference type="Gene3D" id="1.25.40.10">
    <property type="entry name" value="Tetratricopeptide repeat domain"/>
    <property type="match status" value="3"/>
</dbReference>
<dbReference type="OrthoDB" id="185373at2759"/>
<dbReference type="InterPro" id="IPR032867">
    <property type="entry name" value="DYW_dom"/>
</dbReference>
<feature type="domain" description="DYW" evidence="4">
    <location>
        <begin position="532"/>
        <end position="624"/>
    </location>
</feature>
<dbReference type="Pfam" id="PF20431">
    <property type="entry name" value="E_motif"/>
    <property type="match status" value="1"/>
</dbReference>
<keyword evidence="2" id="KW-0677">Repeat</keyword>
<dbReference type="Pfam" id="PF20430">
    <property type="entry name" value="Eplus_motif"/>
    <property type="match status" value="1"/>
</dbReference>
<dbReference type="EMBL" id="CM017323">
    <property type="protein sequence ID" value="KAE8021467.1"/>
    <property type="molecule type" value="Genomic_DNA"/>
</dbReference>
<dbReference type="GO" id="GO:0009451">
    <property type="term" value="P:RNA modification"/>
    <property type="evidence" value="ECO:0007669"/>
    <property type="project" value="InterPro"/>
</dbReference>
<dbReference type="PROSITE" id="PS51375">
    <property type="entry name" value="PPR"/>
    <property type="match status" value="3"/>
</dbReference>
<dbReference type="NCBIfam" id="TIGR00756">
    <property type="entry name" value="PPR"/>
    <property type="match status" value="4"/>
</dbReference>
<dbReference type="AlphaFoldDB" id="A0A5N6QV66"/>
<feature type="repeat" description="PPR" evidence="3">
    <location>
        <begin position="216"/>
        <end position="250"/>
    </location>
</feature>
<dbReference type="Pfam" id="PF01535">
    <property type="entry name" value="PPR"/>
    <property type="match status" value="4"/>
</dbReference>
<evidence type="ECO:0000259" key="4">
    <source>
        <dbReference type="Pfam" id="PF14432"/>
    </source>
</evidence>
<evidence type="ECO:0000313" key="6">
    <source>
        <dbReference type="Proteomes" id="UP000327013"/>
    </source>
</evidence>
<dbReference type="InterPro" id="IPR046848">
    <property type="entry name" value="E_motif"/>
</dbReference>
<dbReference type="Proteomes" id="UP000327013">
    <property type="component" value="Chromosome 3"/>
</dbReference>
<sequence length="624" mass="69946">MRALTLNPIKHLSIITVIRHNGFLKFNFLCTSISTSSAEPLEPIKSKATNQIALGLSFGLRKCTNLWSVKQAHAKAIACGIQHDTHLSTKIAILYVSFHKVDAANSVFESIPNPCSYLWNYMIRGYATEGQFGRSLGLYNEMMQKGLRPDKFAFPFVLKSCAGLSNLELGKLVHQHSVCCGCSNDRFVNVALVDMYAKCGEVETARLVFDKMAVRDLVSWTSMISGYGHNGYNSETLEFFDLMRDSGVKANRVSLLSVLLACGSLGALRKGEWFHNYVIQTGFQCDVLVVTALMDMYAKCGSLDLARSLFDEAAGKDVVCWSAMIACYGLHGNGRKAVDLFNEMVKTGVRPNHVTFTSVLSACSHSGLLEDGKRYFKLMEEVFGIAPKLNHFSCMVDLLGRAGRLYEAKTLIENMPVKPDAIIWGSLLGACRIYRNLDLAERVADIIFQLDHFQSGYHVLLSNIYAAKSRWNKAEMVRNMMARRGANKIQGFSLIEFDNTVHKFGVGDRSHPQSDRIYSKLEELAAKMKRLGYVPSTDFVLHDIEEEGKEEALSYHSERLAIAFGLINTSPGTPIRVTKNLRICGDCHNAIKFIVKIEKRLIIVRDMHRFHHFEDGACSCRDYW</sequence>
<dbReference type="PANTHER" id="PTHR47926:SF500">
    <property type="entry name" value="REPEAT-CONTAINING PROTEIN, PUTATIVE-RELATED"/>
    <property type="match status" value="1"/>
</dbReference>
<name>A0A5N6QV66_9ROSI</name>
<accession>A0A5N6QV66</accession>
<dbReference type="FunFam" id="1.25.40.10:FF:002148">
    <property type="entry name" value="Pentatricopeptide repeat-containing protein At2g29760, chloroplastic"/>
    <property type="match status" value="1"/>
</dbReference>
<dbReference type="GO" id="GO:0008270">
    <property type="term" value="F:zinc ion binding"/>
    <property type="evidence" value="ECO:0007669"/>
    <property type="project" value="InterPro"/>
</dbReference>
<gene>
    <name evidence="5" type="ORF">FH972_007353</name>
</gene>
<organism evidence="5 6">
    <name type="scientific">Carpinus fangiana</name>
    <dbReference type="NCBI Taxonomy" id="176857"/>
    <lineage>
        <taxon>Eukaryota</taxon>
        <taxon>Viridiplantae</taxon>
        <taxon>Streptophyta</taxon>
        <taxon>Embryophyta</taxon>
        <taxon>Tracheophyta</taxon>
        <taxon>Spermatophyta</taxon>
        <taxon>Magnoliopsida</taxon>
        <taxon>eudicotyledons</taxon>
        <taxon>Gunneridae</taxon>
        <taxon>Pentapetalae</taxon>
        <taxon>rosids</taxon>
        <taxon>fabids</taxon>
        <taxon>Fagales</taxon>
        <taxon>Betulaceae</taxon>
        <taxon>Carpinus</taxon>
    </lineage>
</organism>
<dbReference type="InterPro" id="IPR046849">
    <property type="entry name" value="E2_motif"/>
</dbReference>
<dbReference type="Pfam" id="PF14432">
    <property type="entry name" value="DYW_deaminase"/>
    <property type="match status" value="1"/>
</dbReference>
<dbReference type="InterPro" id="IPR002885">
    <property type="entry name" value="PPR_rpt"/>
</dbReference>
<comment type="similarity">
    <text evidence="1">Belongs to the PPR family. PCMP-H subfamily.</text>
</comment>
<evidence type="ECO:0000256" key="2">
    <source>
        <dbReference type="ARBA" id="ARBA00022737"/>
    </source>
</evidence>
<proteinExistence type="inferred from homology"/>
<dbReference type="PANTHER" id="PTHR47926">
    <property type="entry name" value="PENTATRICOPEPTIDE REPEAT-CONTAINING PROTEIN"/>
    <property type="match status" value="1"/>
</dbReference>
<feature type="repeat" description="PPR" evidence="3">
    <location>
        <begin position="115"/>
        <end position="149"/>
    </location>
</feature>
<keyword evidence="6" id="KW-1185">Reference proteome</keyword>